<sequence>MTTTDPSCKFPISATRHISSRGINVTQTHLQAAMMLIWSIGSVFYTTYAIVLNLSIPTIAQPNIFTFFSNACWAQCVCYGGDWGIPGEEDQRPMVWSGGVCDRVHGDGGWWVNLDFIQNSVSPWPMTATGVIPVVLWIVGFIPQFVDIYRKFLLHSNVYIILGPVYSGIYFIYNFCRVYQTRAVQGVSRIFLVMDMTGAAQYFLFPYFCFNRHAGFHELPFDTLAAFSYISVFVLDCTIFVLSFVLPRLSRPRLQNSIESYTEDSVEVVVTKDMAKMGP</sequence>
<keyword evidence="1" id="KW-0812">Transmembrane</keyword>
<reference evidence="2 3" key="1">
    <citation type="journal article" date="2018" name="New Phytol.">
        <title>Phylogenomics of Endogonaceae and evolution of mycorrhizas within Mucoromycota.</title>
        <authorList>
            <person name="Chang Y."/>
            <person name="Desiro A."/>
            <person name="Na H."/>
            <person name="Sandor L."/>
            <person name="Lipzen A."/>
            <person name="Clum A."/>
            <person name="Barry K."/>
            <person name="Grigoriev I.V."/>
            <person name="Martin F.M."/>
            <person name="Stajich J.E."/>
            <person name="Smith M.E."/>
            <person name="Bonito G."/>
            <person name="Spatafora J.W."/>
        </authorList>
    </citation>
    <scope>NUCLEOTIDE SEQUENCE [LARGE SCALE GENOMIC DNA]</scope>
    <source>
        <strain evidence="2 3">AD002</strain>
    </source>
</reference>
<evidence type="ECO:0000256" key="1">
    <source>
        <dbReference type="SAM" id="Phobius"/>
    </source>
</evidence>
<name>A0A433QYB1_9FUNG</name>
<comment type="caution">
    <text evidence="2">The sequence shown here is derived from an EMBL/GenBank/DDBJ whole genome shotgun (WGS) entry which is preliminary data.</text>
</comment>
<dbReference type="EMBL" id="RBNJ01000339">
    <property type="protein sequence ID" value="RUS34768.1"/>
    <property type="molecule type" value="Genomic_DNA"/>
</dbReference>
<organism evidence="2 3">
    <name type="scientific">Jimgerdemannia flammicorona</name>
    <dbReference type="NCBI Taxonomy" id="994334"/>
    <lineage>
        <taxon>Eukaryota</taxon>
        <taxon>Fungi</taxon>
        <taxon>Fungi incertae sedis</taxon>
        <taxon>Mucoromycota</taxon>
        <taxon>Mucoromycotina</taxon>
        <taxon>Endogonomycetes</taxon>
        <taxon>Endogonales</taxon>
        <taxon>Endogonaceae</taxon>
        <taxon>Jimgerdemannia</taxon>
    </lineage>
</organism>
<gene>
    <name evidence="2" type="ORF">BC938DRAFT_478663</name>
</gene>
<dbReference type="Proteomes" id="UP000274822">
    <property type="component" value="Unassembled WGS sequence"/>
</dbReference>
<proteinExistence type="predicted"/>
<keyword evidence="1" id="KW-1133">Transmembrane helix</keyword>
<feature type="transmembrane region" description="Helical" evidence="1">
    <location>
        <begin position="35"/>
        <end position="56"/>
    </location>
</feature>
<evidence type="ECO:0000313" key="3">
    <source>
        <dbReference type="Proteomes" id="UP000274822"/>
    </source>
</evidence>
<feature type="transmembrane region" description="Helical" evidence="1">
    <location>
        <begin position="225"/>
        <end position="246"/>
    </location>
</feature>
<keyword evidence="3" id="KW-1185">Reference proteome</keyword>
<dbReference type="AlphaFoldDB" id="A0A433QYB1"/>
<feature type="transmembrane region" description="Helical" evidence="1">
    <location>
        <begin position="126"/>
        <end position="146"/>
    </location>
</feature>
<evidence type="ECO:0008006" key="4">
    <source>
        <dbReference type="Google" id="ProtNLM"/>
    </source>
</evidence>
<accession>A0A433QYB1</accession>
<feature type="transmembrane region" description="Helical" evidence="1">
    <location>
        <begin position="187"/>
        <end position="205"/>
    </location>
</feature>
<protein>
    <recommendedName>
        <fullName evidence="4">PQ loop repeat-domain-containing protein</fullName>
    </recommendedName>
</protein>
<feature type="transmembrane region" description="Helical" evidence="1">
    <location>
        <begin position="158"/>
        <end position="175"/>
    </location>
</feature>
<keyword evidence="1" id="KW-0472">Membrane</keyword>
<evidence type="ECO:0000313" key="2">
    <source>
        <dbReference type="EMBL" id="RUS34768.1"/>
    </source>
</evidence>